<evidence type="ECO:0000313" key="1">
    <source>
        <dbReference type="EMBL" id="VAW58705.1"/>
    </source>
</evidence>
<proteinExistence type="predicted"/>
<dbReference type="EMBL" id="UOFH01000028">
    <property type="protein sequence ID" value="VAW58705.1"/>
    <property type="molecule type" value="Genomic_DNA"/>
</dbReference>
<organism evidence="1">
    <name type="scientific">hydrothermal vent metagenome</name>
    <dbReference type="NCBI Taxonomy" id="652676"/>
    <lineage>
        <taxon>unclassified sequences</taxon>
        <taxon>metagenomes</taxon>
        <taxon>ecological metagenomes</taxon>
    </lineage>
</organism>
<name>A0A3B0WRU3_9ZZZZ</name>
<sequence length="94" mass="10578">MSDDGIQLSPELMADLRDVLKKQDARTTDDVMAMQYMVAAAGMMLSSIDNAQMNKQDVLNELSGFMTHVFEYMESQKPQFTPPAQDAFGVWKPK</sequence>
<accession>A0A3B0WRU3</accession>
<gene>
    <name evidence="1" type="ORF">MNBD_GAMMA08-753</name>
</gene>
<dbReference type="AlphaFoldDB" id="A0A3B0WRU3"/>
<protein>
    <submittedName>
        <fullName evidence="1">Uncharacterized protein</fullName>
    </submittedName>
</protein>
<reference evidence="1" key="1">
    <citation type="submission" date="2018-06" db="EMBL/GenBank/DDBJ databases">
        <authorList>
            <person name="Zhirakovskaya E."/>
        </authorList>
    </citation>
    <scope>NUCLEOTIDE SEQUENCE</scope>
</reference>